<sequence length="386" mass="43352">MVLLPAFNDELVLFTANSLVALAAIYYGVQYYLGLKGKHQTDREKSWVLTAISSAIMTACSVPYIWSWFVSGRIFEGGHWADKSCCFFVAYLLCDLIIGSMHYRSSINLLTGWIHHTIYILLLTLLVLPHSFSSFFNMCCILELPTLLLSLGSLNKNLRNDYLFASVFFATRICLHMYIALWCTLEAFRESTVNGPGDGGPRSISDKTWIPPTALTVIFPMHAMWMKDCVRGILRRRKLTSTSASLSVSSIPPLIEPSRVRDIPAYILARSSRRTATLLRRSRVHVVRMLCEVLDEGEGKTTHTPHSHTPHSQSSHTPPGHQHSHTHTHTTPSDSDTTSTLYSAAPRWRSIRRRVVGRLRMSLPEVEWDVHPSTSGGVPLSTTVDD</sequence>
<proteinExistence type="predicted"/>
<dbReference type="Proteomes" id="UP001055072">
    <property type="component" value="Unassembled WGS sequence"/>
</dbReference>
<name>A0ACB8TR38_9APHY</name>
<evidence type="ECO:0000313" key="1">
    <source>
        <dbReference type="EMBL" id="KAI0084522.1"/>
    </source>
</evidence>
<dbReference type="EMBL" id="MU274941">
    <property type="protein sequence ID" value="KAI0084522.1"/>
    <property type="molecule type" value="Genomic_DNA"/>
</dbReference>
<accession>A0ACB8TR38</accession>
<reference evidence="1" key="1">
    <citation type="journal article" date="2021" name="Environ. Microbiol.">
        <title>Gene family expansions and transcriptome signatures uncover fungal adaptations to wood decay.</title>
        <authorList>
            <person name="Hage H."/>
            <person name="Miyauchi S."/>
            <person name="Viragh M."/>
            <person name="Drula E."/>
            <person name="Min B."/>
            <person name="Chaduli D."/>
            <person name="Navarro D."/>
            <person name="Favel A."/>
            <person name="Norest M."/>
            <person name="Lesage-Meessen L."/>
            <person name="Balint B."/>
            <person name="Merenyi Z."/>
            <person name="de Eugenio L."/>
            <person name="Morin E."/>
            <person name="Martinez A.T."/>
            <person name="Baldrian P."/>
            <person name="Stursova M."/>
            <person name="Martinez M.J."/>
            <person name="Novotny C."/>
            <person name="Magnuson J.K."/>
            <person name="Spatafora J.W."/>
            <person name="Maurice S."/>
            <person name="Pangilinan J."/>
            <person name="Andreopoulos W."/>
            <person name="LaButti K."/>
            <person name="Hundley H."/>
            <person name="Na H."/>
            <person name="Kuo A."/>
            <person name="Barry K."/>
            <person name="Lipzen A."/>
            <person name="Henrissat B."/>
            <person name="Riley R."/>
            <person name="Ahrendt S."/>
            <person name="Nagy L.G."/>
            <person name="Grigoriev I.V."/>
            <person name="Martin F."/>
            <person name="Rosso M.N."/>
        </authorList>
    </citation>
    <scope>NUCLEOTIDE SEQUENCE</scope>
    <source>
        <strain evidence="1">CBS 384.51</strain>
    </source>
</reference>
<gene>
    <name evidence="1" type="ORF">BDY19DRAFT_525593</name>
</gene>
<evidence type="ECO:0000313" key="2">
    <source>
        <dbReference type="Proteomes" id="UP001055072"/>
    </source>
</evidence>
<comment type="caution">
    <text evidence="1">The sequence shown here is derived from an EMBL/GenBank/DDBJ whole genome shotgun (WGS) entry which is preliminary data.</text>
</comment>
<protein>
    <submittedName>
        <fullName evidence="1">Uncharacterized protein</fullName>
    </submittedName>
</protein>
<keyword evidence="2" id="KW-1185">Reference proteome</keyword>
<organism evidence="1 2">
    <name type="scientific">Irpex rosettiformis</name>
    <dbReference type="NCBI Taxonomy" id="378272"/>
    <lineage>
        <taxon>Eukaryota</taxon>
        <taxon>Fungi</taxon>
        <taxon>Dikarya</taxon>
        <taxon>Basidiomycota</taxon>
        <taxon>Agaricomycotina</taxon>
        <taxon>Agaricomycetes</taxon>
        <taxon>Polyporales</taxon>
        <taxon>Irpicaceae</taxon>
        <taxon>Irpex</taxon>
    </lineage>
</organism>